<dbReference type="GO" id="GO:0003677">
    <property type="term" value="F:DNA binding"/>
    <property type="evidence" value="ECO:0007669"/>
    <property type="project" value="UniProtKB-KW"/>
</dbReference>
<dbReference type="GO" id="GO:0006281">
    <property type="term" value="P:DNA repair"/>
    <property type="evidence" value="ECO:0007669"/>
    <property type="project" value="UniProtKB-UniRule"/>
</dbReference>
<evidence type="ECO:0000256" key="6">
    <source>
        <dbReference type="ARBA" id="ARBA00022806"/>
    </source>
</evidence>
<evidence type="ECO:0000313" key="18">
    <source>
        <dbReference type="EMBL" id="KRM63597.1"/>
    </source>
</evidence>
<evidence type="ECO:0000256" key="15">
    <source>
        <dbReference type="RuleBase" id="RU363016"/>
    </source>
</evidence>
<protein>
    <recommendedName>
        <fullName evidence="2 15">ATP-dependent DNA helicase RecG</fullName>
        <ecNumber evidence="13 15">5.6.2.4</ecNumber>
    </recommendedName>
</protein>
<dbReference type="Pfam" id="PF00270">
    <property type="entry name" value="DEAD"/>
    <property type="match status" value="1"/>
</dbReference>
<evidence type="ECO:0000256" key="2">
    <source>
        <dbReference type="ARBA" id="ARBA00017846"/>
    </source>
</evidence>
<evidence type="ECO:0000256" key="12">
    <source>
        <dbReference type="ARBA" id="ARBA00034617"/>
    </source>
</evidence>
<keyword evidence="19" id="KW-1185">Reference proteome</keyword>
<dbReference type="Proteomes" id="UP000051008">
    <property type="component" value="Unassembled WGS sequence"/>
</dbReference>
<evidence type="ECO:0000256" key="11">
    <source>
        <dbReference type="ARBA" id="ARBA00023235"/>
    </source>
</evidence>
<evidence type="ECO:0000256" key="13">
    <source>
        <dbReference type="ARBA" id="ARBA00034808"/>
    </source>
</evidence>
<dbReference type="EC" id="5.6.2.4" evidence="13 15"/>
<name>A0A0R2A8X7_9LACO</name>
<dbReference type="SMART" id="SM00490">
    <property type="entry name" value="HELICc"/>
    <property type="match status" value="1"/>
</dbReference>
<dbReference type="Pfam" id="PF17191">
    <property type="entry name" value="RecG_wedge"/>
    <property type="match status" value="1"/>
</dbReference>
<dbReference type="CDD" id="cd18811">
    <property type="entry name" value="SF2_C_RecG"/>
    <property type="match status" value="1"/>
</dbReference>
<feature type="domain" description="Helicase ATP-binding" evidence="16">
    <location>
        <begin position="277"/>
        <end position="440"/>
    </location>
</feature>
<dbReference type="AlphaFoldDB" id="A0A0R2A8X7"/>
<comment type="caution">
    <text evidence="18">The sequence shown here is derived from an EMBL/GenBank/DDBJ whole genome shotgun (WGS) entry which is preliminary data.</text>
</comment>
<dbReference type="SUPFAM" id="SSF50249">
    <property type="entry name" value="Nucleic acid-binding proteins"/>
    <property type="match status" value="1"/>
</dbReference>
<dbReference type="InterPro" id="IPR011545">
    <property type="entry name" value="DEAD/DEAH_box_helicase_dom"/>
</dbReference>
<dbReference type="Pfam" id="PF00271">
    <property type="entry name" value="Helicase_C"/>
    <property type="match status" value="1"/>
</dbReference>
<dbReference type="NCBIfam" id="NF008168">
    <property type="entry name" value="PRK10917.2-2"/>
    <property type="match status" value="1"/>
</dbReference>
<keyword evidence="5 15" id="KW-0378">Hydrolase</keyword>
<evidence type="ECO:0000256" key="4">
    <source>
        <dbReference type="ARBA" id="ARBA00022763"/>
    </source>
</evidence>
<keyword evidence="8" id="KW-0238">DNA-binding</keyword>
<proteinExistence type="inferred from homology"/>
<dbReference type="GO" id="GO:0016887">
    <property type="term" value="F:ATP hydrolysis activity"/>
    <property type="evidence" value="ECO:0007669"/>
    <property type="project" value="RHEA"/>
</dbReference>
<dbReference type="GO" id="GO:0005524">
    <property type="term" value="F:ATP binding"/>
    <property type="evidence" value="ECO:0007669"/>
    <property type="project" value="UniProtKB-KW"/>
</dbReference>
<dbReference type="EMBL" id="AYYP01000060">
    <property type="protein sequence ID" value="KRM63597.1"/>
    <property type="molecule type" value="Genomic_DNA"/>
</dbReference>
<comment type="catalytic activity">
    <reaction evidence="12 15">
        <text>Couples ATP hydrolysis with the unwinding of duplex DNA by translocating in the 3'-5' direction.</text>
        <dbReference type="EC" id="5.6.2.4"/>
    </reaction>
</comment>
<dbReference type="GO" id="GO:0006310">
    <property type="term" value="P:DNA recombination"/>
    <property type="evidence" value="ECO:0007669"/>
    <property type="project" value="UniProtKB-UniRule"/>
</dbReference>
<comment type="catalytic activity">
    <reaction evidence="14 15">
        <text>ATP + H2O = ADP + phosphate + H(+)</text>
        <dbReference type="Rhea" id="RHEA:13065"/>
        <dbReference type="ChEBI" id="CHEBI:15377"/>
        <dbReference type="ChEBI" id="CHEBI:15378"/>
        <dbReference type="ChEBI" id="CHEBI:30616"/>
        <dbReference type="ChEBI" id="CHEBI:43474"/>
        <dbReference type="ChEBI" id="CHEBI:456216"/>
        <dbReference type="EC" id="5.6.2.4"/>
    </reaction>
</comment>
<dbReference type="InterPro" id="IPR004609">
    <property type="entry name" value="ATP-dep_DNA_helicase_RecG"/>
</dbReference>
<keyword evidence="11" id="KW-0413">Isomerase</keyword>
<sequence>MVVYKGGLVMHGQLSDSVGTLRGVGPKKVQGLNKLGINTIADLLGYYPFRYDDIAVKSLAEVADGQKVALKGIVASEPVLARFGRAKSRINFRFLVEHDVILVTFFNQPYLKQQLVSGKEIVIYGKYNAKRQALSAMKLLANQGGNDFTGVYRASKEIKATTIKSLVKDAYELYHESLQDLVPVKLRAKYRLESHQQIVHDMHFPATAKAANLARRSAIFEEFFLFQAGIQFMKKLARKDEGIALKYNNDELRAFIKTLPFELTAAQKRVVNEICADMHRPAHMNRLLQGDVGSGKTIIAAIAMYAAVTAGYQATLMAPTEILAQQHADKLADLFEPLGVNVALLTSTTSNKAKLRQELLAHLAKGEIDILIGTHALIQADVEFAKLGLVVTDEQHRFGVNQRKDLRQKGAKPDVLAMTATPIPRTLALTAYGEMDVSIIDELPAGRKPIKTSWVRKKQLKELWGFVAQQLELGSQAYVISPLIEESEAIDLQNAKEVYANLAQLFKDRFRVGILHGQMKAAEKEAIMAAFKKHELDLLVSTTVIEVGVDVPNATVMVILDADRFGLAQLHQLRGRVGRGSKASYCLLVADPKTDYGKARMETMVQTNDGFIIAQKDLELRGPGDVLGSKQAGIPDFRVGDPIADLKILQIAQMEAQQVLAAPDFLTNPENAGLIQYLHQKVGQGQKFD</sequence>
<dbReference type="PROSITE" id="PS51194">
    <property type="entry name" value="HELICASE_CTER"/>
    <property type="match status" value="1"/>
</dbReference>
<evidence type="ECO:0000256" key="7">
    <source>
        <dbReference type="ARBA" id="ARBA00022840"/>
    </source>
</evidence>
<evidence type="ECO:0000256" key="1">
    <source>
        <dbReference type="ARBA" id="ARBA00007504"/>
    </source>
</evidence>
<dbReference type="Gene3D" id="2.40.50.140">
    <property type="entry name" value="Nucleic acid-binding proteins"/>
    <property type="match status" value="1"/>
</dbReference>
<accession>A0A0R2A8X7</accession>
<dbReference type="PANTHER" id="PTHR47964">
    <property type="entry name" value="ATP-DEPENDENT DNA HELICASE HOMOLOG RECG, CHLOROPLASTIC"/>
    <property type="match status" value="1"/>
</dbReference>
<dbReference type="PANTHER" id="PTHR47964:SF1">
    <property type="entry name" value="ATP-DEPENDENT DNA HELICASE HOMOLOG RECG, CHLOROPLASTIC"/>
    <property type="match status" value="1"/>
</dbReference>
<dbReference type="InterPro" id="IPR047112">
    <property type="entry name" value="RecG/Mfd"/>
</dbReference>
<dbReference type="InterPro" id="IPR027417">
    <property type="entry name" value="P-loop_NTPase"/>
</dbReference>
<comment type="function">
    <text evidence="15">Plays a critical role in recombination and DNA repair. Helps process Holliday junction intermediates to mature products by catalyzing branch migration. Has replication fork regression activity, unwinds stalled or blocked replication forks to make a HJ that can be resolved. Has a DNA unwinding activity characteristic of a DNA helicase with 3'-5' polarity.</text>
</comment>
<dbReference type="InterPro" id="IPR045562">
    <property type="entry name" value="RecG_dom3_C"/>
</dbReference>
<evidence type="ECO:0000256" key="14">
    <source>
        <dbReference type="ARBA" id="ARBA00048988"/>
    </source>
</evidence>
<keyword evidence="7 15" id="KW-0067">ATP-binding</keyword>
<reference evidence="18 19" key="1">
    <citation type="journal article" date="2015" name="Genome Announc.">
        <title>Expanding the biotechnology potential of lactobacilli through comparative genomics of 213 strains and associated genera.</title>
        <authorList>
            <person name="Sun Z."/>
            <person name="Harris H.M."/>
            <person name="McCann A."/>
            <person name="Guo C."/>
            <person name="Argimon S."/>
            <person name="Zhang W."/>
            <person name="Yang X."/>
            <person name="Jeffery I.B."/>
            <person name="Cooney J.C."/>
            <person name="Kagawa T.F."/>
            <person name="Liu W."/>
            <person name="Song Y."/>
            <person name="Salvetti E."/>
            <person name="Wrobel A."/>
            <person name="Rasinkangas P."/>
            <person name="Parkhill J."/>
            <person name="Rea M.C."/>
            <person name="O'Sullivan O."/>
            <person name="Ritari J."/>
            <person name="Douillard F.P."/>
            <person name="Paul Ross R."/>
            <person name="Yang R."/>
            <person name="Briner A.E."/>
            <person name="Felis G.E."/>
            <person name="de Vos W.M."/>
            <person name="Barrangou R."/>
            <person name="Klaenhammer T.R."/>
            <person name="Caufield P.W."/>
            <person name="Cui Y."/>
            <person name="Zhang H."/>
            <person name="O'Toole P.W."/>
        </authorList>
    </citation>
    <scope>NUCLEOTIDE SEQUENCE [LARGE SCALE GENOMIC DNA]</scope>
    <source>
        <strain evidence="18 19">DSM 20509</strain>
    </source>
</reference>
<evidence type="ECO:0000256" key="8">
    <source>
        <dbReference type="ARBA" id="ARBA00023125"/>
    </source>
</evidence>
<dbReference type="NCBIfam" id="TIGR00643">
    <property type="entry name" value="recG"/>
    <property type="match status" value="1"/>
</dbReference>
<dbReference type="CDD" id="cd04488">
    <property type="entry name" value="RecG_wedge_OBF"/>
    <property type="match status" value="1"/>
</dbReference>
<dbReference type="SMART" id="SM00487">
    <property type="entry name" value="DEXDc"/>
    <property type="match status" value="1"/>
</dbReference>
<evidence type="ECO:0000259" key="16">
    <source>
        <dbReference type="PROSITE" id="PS51192"/>
    </source>
</evidence>
<dbReference type="PATRIC" id="fig|1423718.3.peg.400"/>
<dbReference type="SUPFAM" id="SSF52540">
    <property type="entry name" value="P-loop containing nucleoside triphosphate hydrolases"/>
    <property type="match status" value="2"/>
</dbReference>
<comment type="similarity">
    <text evidence="1 15">Belongs to the helicase family. RecG subfamily.</text>
</comment>
<dbReference type="GO" id="GO:0043138">
    <property type="term" value="F:3'-5' DNA helicase activity"/>
    <property type="evidence" value="ECO:0007669"/>
    <property type="project" value="UniProtKB-EC"/>
</dbReference>
<keyword evidence="9 15" id="KW-0233">DNA recombination</keyword>
<evidence type="ECO:0000259" key="17">
    <source>
        <dbReference type="PROSITE" id="PS51194"/>
    </source>
</evidence>
<dbReference type="CDD" id="cd17992">
    <property type="entry name" value="DEXHc_RecG"/>
    <property type="match status" value="1"/>
</dbReference>
<organism evidence="18 19">
    <name type="scientific">Ligilactobacillus agilis DSM 20509</name>
    <dbReference type="NCBI Taxonomy" id="1423718"/>
    <lineage>
        <taxon>Bacteria</taxon>
        <taxon>Bacillati</taxon>
        <taxon>Bacillota</taxon>
        <taxon>Bacilli</taxon>
        <taxon>Lactobacillales</taxon>
        <taxon>Lactobacillaceae</taxon>
        <taxon>Ligilactobacillus</taxon>
    </lineage>
</organism>
<dbReference type="Pfam" id="PF19833">
    <property type="entry name" value="RecG_dom3_C"/>
    <property type="match status" value="1"/>
</dbReference>
<dbReference type="PROSITE" id="PS51192">
    <property type="entry name" value="HELICASE_ATP_BIND_1"/>
    <property type="match status" value="1"/>
</dbReference>
<dbReference type="InterPro" id="IPR012340">
    <property type="entry name" value="NA-bd_OB-fold"/>
</dbReference>
<keyword evidence="3 15" id="KW-0547">Nucleotide-binding</keyword>
<gene>
    <name evidence="18" type="ORF">FC14_GL000382</name>
</gene>
<feature type="domain" description="Helicase C-terminal" evidence="17">
    <location>
        <begin position="459"/>
        <end position="619"/>
    </location>
</feature>
<evidence type="ECO:0000256" key="3">
    <source>
        <dbReference type="ARBA" id="ARBA00022741"/>
    </source>
</evidence>
<dbReference type="InterPro" id="IPR014001">
    <property type="entry name" value="Helicase_ATP-bd"/>
</dbReference>
<evidence type="ECO:0000256" key="5">
    <source>
        <dbReference type="ARBA" id="ARBA00022801"/>
    </source>
</evidence>
<keyword evidence="6 15" id="KW-0347">Helicase</keyword>
<keyword evidence="10 15" id="KW-0234">DNA repair</keyword>
<evidence type="ECO:0000313" key="19">
    <source>
        <dbReference type="Proteomes" id="UP000051008"/>
    </source>
</evidence>
<evidence type="ECO:0000256" key="10">
    <source>
        <dbReference type="ARBA" id="ARBA00023204"/>
    </source>
</evidence>
<dbReference type="NCBIfam" id="NF008165">
    <property type="entry name" value="PRK10917.1-3"/>
    <property type="match status" value="1"/>
</dbReference>
<keyword evidence="4 15" id="KW-0227">DNA damage</keyword>
<dbReference type="InterPro" id="IPR001650">
    <property type="entry name" value="Helicase_C-like"/>
</dbReference>
<dbReference type="Gene3D" id="3.40.50.300">
    <property type="entry name" value="P-loop containing nucleotide triphosphate hydrolases"/>
    <property type="match status" value="2"/>
</dbReference>
<dbReference type="InterPro" id="IPR033454">
    <property type="entry name" value="RecG_wedge"/>
</dbReference>
<evidence type="ECO:0000256" key="9">
    <source>
        <dbReference type="ARBA" id="ARBA00023172"/>
    </source>
</evidence>